<keyword evidence="1" id="KW-0812">Transmembrane</keyword>
<reference evidence="3" key="1">
    <citation type="submission" date="2016-11" db="UniProtKB">
        <authorList>
            <consortium name="WormBaseParasite"/>
        </authorList>
    </citation>
    <scope>IDENTIFICATION</scope>
</reference>
<feature type="transmembrane region" description="Helical" evidence="1">
    <location>
        <begin position="49"/>
        <end position="72"/>
    </location>
</feature>
<evidence type="ECO:0000313" key="2">
    <source>
        <dbReference type="Proteomes" id="UP000095283"/>
    </source>
</evidence>
<name>A0A1I7WU37_HETBA</name>
<sequence length="128" mass="14939">MNASWCTMLVLNILLTANRLFTIVFHFTTKSVFAYTTSTKAAILSKKELYLTIQVLTMRIAHIAGFLIWQFMPVPNDPWLLFLMHFVWMAWNSINPCLYLLINPTTGNKPHRVQRVQEVHFRLQLASK</sequence>
<keyword evidence="2" id="KW-1185">Reference proteome</keyword>
<dbReference type="Proteomes" id="UP000095283">
    <property type="component" value="Unplaced"/>
</dbReference>
<dbReference type="WBParaSite" id="Hba_08646">
    <property type="protein sequence ID" value="Hba_08646"/>
    <property type="gene ID" value="Hba_08646"/>
</dbReference>
<accession>A0A1I7WU37</accession>
<proteinExistence type="predicted"/>
<keyword evidence="1" id="KW-0472">Membrane</keyword>
<evidence type="ECO:0000313" key="3">
    <source>
        <dbReference type="WBParaSite" id="Hba_08646"/>
    </source>
</evidence>
<organism evidence="2 3">
    <name type="scientific">Heterorhabditis bacteriophora</name>
    <name type="common">Entomopathogenic nematode worm</name>
    <dbReference type="NCBI Taxonomy" id="37862"/>
    <lineage>
        <taxon>Eukaryota</taxon>
        <taxon>Metazoa</taxon>
        <taxon>Ecdysozoa</taxon>
        <taxon>Nematoda</taxon>
        <taxon>Chromadorea</taxon>
        <taxon>Rhabditida</taxon>
        <taxon>Rhabditina</taxon>
        <taxon>Rhabditomorpha</taxon>
        <taxon>Strongyloidea</taxon>
        <taxon>Heterorhabditidae</taxon>
        <taxon>Heterorhabditis</taxon>
    </lineage>
</organism>
<keyword evidence="1" id="KW-1133">Transmembrane helix</keyword>
<evidence type="ECO:0000256" key="1">
    <source>
        <dbReference type="SAM" id="Phobius"/>
    </source>
</evidence>
<protein>
    <submittedName>
        <fullName evidence="3">G_PROTEIN_RECEP_F1_2 domain-containing protein</fullName>
    </submittedName>
</protein>
<dbReference type="AlphaFoldDB" id="A0A1I7WU37"/>
<feature type="transmembrane region" description="Helical" evidence="1">
    <location>
        <begin position="78"/>
        <end position="102"/>
    </location>
</feature>